<dbReference type="EMBL" id="HBIU01014868">
    <property type="protein sequence ID" value="CAE0628235.1"/>
    <property type="molecule type" value="Transcribed_RNA"/>
</dbReference>
<gene>
    <name evidence="2" type="ORF">HAKA00212_LOCUS6916</name>
</gene>
<feature type="compositionally biased region" description="Basic and acidic residues" evidence="1">
    <location>
        <begin position="87"/>
        <end position="99"/>
    </location>
</feature>
<organism evidence="2">
    <name type="scientific">Heterosigma akashiwo</name>
    <name type="common">Chromophytic alga</name>
    <name type="synonym">Heterosigma carterae</name>
    <dbReference type="NCBI Taxonomy" id="2829"/>
    <lineage>
        <taxon>Eukaryota</taxon>
        <taxon>Sar</taxon>
        <taxon>Stramenopiles</taxon>
        <taxon>Ochrophyta</taxon>
        <taxon>Raphidophyceae</taxon>
        <taxon>Chattonellales</taxon>
        <taxon>Chattonellaceae</taxon>
        <taxon>Heterosigma</taxon>
    </lineage>
</organism>
<feature type="compositionally biased region" description="Basic residues" evidence="1">
    <location>
        <begin position="72"/>
        <end position="81"/>
    </location>
</feature>
<protein>
    <recommendedName>
        <fullName evidence="3">BZIP domain-containing protein</fullName>
    </recommendedName>
</protein>
<evidence type="ECO:0008006" key="3">
    <source>
        <dbReference type="Google" id="ProtNLM"/>
    </source>
</evidence>
<dbReference type="GO" id="GO:0003700">
    <property type="term" value="F:DNA-binding transcription factor activity"/>
    <property type="evidence" value="ECO:0007669"/>
    <property type="project" value="InterPro"/>
</dbReference>
<evidence type="ECO:0000313" key="2">
    <source>
        <dbReference type="EMBL" id="CAE0628235.1"/>
    </source>
</evidence>
<dbReference type="SUPFAM" id="SSF57959">
    <property type="entry name" value="Leucine zipper domain"/>
    <property type="match status" value="1"/>
</dbReference>
<dbReference type="InterPro" id="IPR046347">
    <property type="entry name" value="bZIP_sf"/>
</dbReference>
<sequence>MFQACSSSIQPDNMYVQSMSEYHQHQAIMHDSNPLEDAHLLSSIKSGGSWTSPGEAQNAAPPTTITPILHRYGHAPSKPKRLNNLSTDEKSQRSRERNKIHARLTRLRKKNACHALQDYLFYLWSEVQFLRQMHQDYDTSVSLIKFSKRNPLAPVSSSSCLKQQDLEDALFNDITSNLDLKLDDLESFKSLLETHLRTIANSNLSTVSFPETKDPRKEELMLASGVPSSEVNKIQRRERNRIHAKLTRDRKKIIQKLTEQATKELEQEANKLRHLLVAQGFPLNYYTKSLVYGSRLDCLHHVVSTPQFKTSLGLRSGGVC</sequence>
<reference evidence="2" key="1">
    <citation type="submission" date="2021-01" db="EMBL/GenBank/DDBJ databases">
        <authorList>
            <person name="Corre E."/>
            <person name="Pelletier E."/>
            <person name="Niang G."/>
            <person name="Scheremetjew M."/>
            <person name="Finn R."/>
            <person name="Kale V."/>
            <person name="Holt S."/>
            <person name="Cochrane G."/>
            <person name="Meng A."/>
            <person name="Brown T."/>
            <person name="Cohen L."/>
        </authorList>
    </citation>
    <scope>NUCLEOTIDE SEQUENCE</scope>
    <source>
        <strain evidence="2">CCMP3107</strain>
    </source>
</reference>
<dbReference type="Gene3D" id="1.20.5.170">
    <property type="match status" value="2"/>
</dbReference>
<name>A0A6V1P8S9_HETAK</name>
<feature type="region of interest" description="Disordered" evidence="1">
    <location>
        <begin position="72"/>
        <end position="99"/>
    </location>
</feature>
<accession>A0A6V1P8S9</accession>
<dbReference type="AlphaFoldDB" id="A0A6V1P8S9"/>
<evidence type="ECO:0000256" key="1">
    <source>
        <dbReference type="SAM" id="MobiDB-lite"/>
    </source>
</evidence>
<proteinExistence type="predicted"/>